<name>A0A0G0KE91_9BACT</name>
<dbReference type="GO" id="GO:0002161">
    <property type="term" value="F:aminoacyl-tRNA deacylase activity"/>
    <property type="evidence" value="ECO:0007669"/>
    <property type="project" value="InterPro"/>
</dbReference>
<dbReference type="InterPro" id="IPR015942">
    <property type="entry name" value="Asp/Glu/hydantoin_racemase"/>
</dbReference>
<gene>
    <name evidence="1" type="ORF">US99_C0048G0008</name>
</gene>
<dbReference type="Pfam" id="PF01177">
    <property type="entry name" value="Asp_Glu_race"/>
    <property type="match status" value="1"/>
</dbReference>
<accession>A0A0G0KE91</accession>
<dbReference type="Gene3D" id="3.40.50.1860">
    <property type="match status" value="2"/>
</dbReference>
<sequence length="485" mass="54095">MSQERFNGQPIEARFADELAKARSLLNPGFLRLEAEETNVPMPVQNVIRQLTATGIWFRLSRNLKAESCADATHKRNRGLGQMGIPLHDELKTFLGQTIGPDGQEIIVMVHCRGDQDLDFDLIEKALKAKAPLERLSPDKISALGVNYGLINPFTGAETVSHDRGQMIYSPFVQVFDSDVILPPTVPPTMMTNTGDYTWAVEFDTQELIKVIFRAKVVTVTKEEFFEGARFANSRLALLTGNSPESGMSLLVKINEKIRAALGENGNFGDVSLPNVTFRSVPAMGLTMDLSQRREQVWRLIRPVIEELAKQEPDVLTIACNTTPYFTQEIAEMLDRRTTLLTTPRVTLDFLKARQISQVALIGIPYVAELEEWSAFLRPLREAGVEVEKLSPKALERINELAFAVKRSAATEANLTSLANVLRDILDREVNAQTIAIALTEISQLLPFTRRSISRGKTLIDTLDLLANAVALRLLKKPFVYSATY</sequence>
<dbReference type="InterPro" id="IPR001920">
    <property type="entry name" value="Asp/Glu_race"/>
</dbReference>
<dbReference type="GO" id="GO:0047661">
    <property type="term" value="F:amino-acid racemase activity"/>
    <property type="evidence" value="ECO:0007669"/>
    <property type="project" value="InterPro"/>
</dbReference>
<protein>
    <submittedName>
        <fullName evidence="1">Aspartate racemase-like protein</fullName>
    </submittedName>
</protein>
<evidence type="ECO:0000313" key="1">
    <source>
        <dbReference type="EMBL" id="KKQ77122.1"/>
    </source>
</evidence>
<dbReference type="AlphaFoldDB" id="A0A0G0KE91"/>
<dbReference type="InterPro" id="IPR036754">
    <property type="entry name" value="YbaK/aa-tRNA-synt-asso_dom_sf"/>
</dbReference>
<dbReference type="SUPFAM" id="SSF53681">
    <property type="entry name" value="Aspartate/glutamate racemase"/>
    <property type="match status" value="1"/>
</dbReference>
<reference evidence="1 2" key="1">
    <citation type="journal article" date="2015" name="Nature">
        <title>rRNA introns, odd ribosomes, and small enigmatic genomes across a large radiation of phyla.</title>
        <authorList>
            <person name="Brown C.T."/>
            <person name="Hug L.A."/>
            <person name="Thomas B.C."/>
            <person name="Sharon I."/>
            <person name="Castelle C.J."/>
            <person name="Singh A."/>
            <person name="Wilkins M.J."/>
            <person name="Williams K.H."/>
            <person name="Banfield J.F."/>
        </authorList>
    </citation>
    <scope>NUCLEOTIDE SEQUENCE [LARGE SCALE GENOMIC DNA]</scope>
</reference>
<organism evidence="1 2">
    <name type="scientific">Candidatus Daviesbacteria bacterium GW2011_GWF2_38_6</name>
    <dbReference type="NCBI Taxonomy" id="1618432"/>
    <lineage>
        <taxon>Bacteria</taxon>
        <taxon>Candidatus Daviesiibacteriota</taxon>
    </lineage>
</organism>
<comment type="caution">
    <text evidence="1">The sequence shown here is derived from an EMBL/GenBank/DDBJ whole genome shotgun (WGS) entry which is preliminary data.</text>
</comment>
<dbReference type="Gene3D" id="3.90.960.10">
    <property type="entry name" value="YbaK/aminoacyl-tRNA synthetase-associated domain"/>
    <property type="match status" value="1"/>
</dbReference>
<dbReference type="Proteomes" id="UP000034324">
    <property type="component" value="Unassembled WGS sequence"/>
</dbReference>
<evidence type="ECO:0000313" key="2">
    <source>
        <dbReference type="Proteomes" id="UP000034324"/>
    </source>
</evidence>
<proteinExistence type="predicted"/>
<dbReference type="EMBL" id="LBVC01000048">
    <property type="protein sequence ID" value="KKQ77122.1"/>
    <property type="molecule type" value="Genomic_DNA"/>
</dbReference>